<dbReference type="InterPro" id="IPR043128">
    <property type="entry name" value="Rev_trsase/Diguanyl_cyclase"/>
</dbReference>
<evidence type="ECO:0000256" key="6">
    <source>
        <dbReference type="ARBA" id="ARBA00022918"/>
    </source>
</evidence>
<evidence type="ECO:0000259" key="7">
    <source>
        <dbReference type="Pfam" id="PF17917"/>
    </source>
</evidence>
<dbReference type="InterPro" id="IPR036397">
    <property type="entry name" value="RNaseH_sf"/>
</dbReference>
<dbReference type="Pfam" id="PF17917">
    <property type="entry name" value="RT_RNaseH"/>
    <property type="match status" value="1"/>
</dbReference>
<dbReference type="GO" id="GO:0042575">
    <property type="term" value="C:DNA polymerase complex"/>
    <property type="evidence" value="ECO:0007669"/>
    <property type="project" value="UniProtKB-ARBA"/>
</dbReference>
<dbReference type="EMBL" id="BPLR01007195">
    <property type="protein sequence ID" value="GIY15096.1"/>
    <property type="molecule type" value="Genomic_DNA"/>
</dbReference>
<keyword evidence="1" id="KW-0808">Transferase</keyword>
<reference evidence="8 9" key="1">
    <citation type="submission" date="2021-06" db="EMBL/GenBank/DDBJ databases">
        <title>Caerostris extrusa draft genome.</title>
        <authorList>
            <person name="Kono N."/>
            <person name="Arakawa K."/>
        </authorList>
    </citation>
    <scope>NUCLEOTIDE SEQUENCE [LARGE SCALE GENOMIC DNA]</scope>
</reference>
<keyword evidence="6" id="KW-0695">RNA-directed DNA polymerase</keyword>
<sequence length="155" mass="17426">MQMNPSHAHLTGITTEFGLFQYKRLPFGLKNAGASFQRLMSIVLAGLSAVLVQEDESGFQHPISFASRKLGPTEVKYSVVEKEALGVVFVENIQSSSVARVLIDFISRHGIMQTLYSDRGSNFLSAAMNEVYEKLGISNNKRWLITLREMVWWNV</sequence>
<dbReference type="GO" id="GO:0003964">
    <property type="term" value="F:RNA-directed DNA polymerase activity"/>
    <property type="evidence" value="ECO:0007669"/>
    <property type="project" value="UniProtKB-KW"/>
</dbReference>
<evidence type="ECO:0000256" key="5">
    <source>
        <dbReference type="ARBA" id="ARBA00022801"/>
    </source>
</evidence>
<dbReference type="Gene3D" id="3.10.10.10">
    <property type="entry name" value="HIV Type 1 Reverse Transcriptase, subunit A, domain 1"/>
    <property type="match status" value="1"/>
</dbReference>
<dbReference type="Proteomes" id="UP001054945">
    <property type="component" value="Unassembled WGS sequence"/>
</dbReference>
<keyword evidence="5" id="KW-0378">Hydrolase</keyword>
<dbReference type="Gene3D" id="3.30.420.10">
    <property type="entry name" value="Ribonuclease H-like superfamily/Ribonuclease H"/>
    <property type="match status" value="1"/>
</dbReference>
<evidence type="ECO:0000256" key="1">
    <source>
        <dbReference type="ARBA" id="ARBA00022679"/>
    </source>
</evidence>
<dbReference type="GO" id="GO:0004519">
    <property type="term" value="F:endonuclease activity"/>
    <property type="evidence" value="ECO:0007669"/>
    <property type="project" value="UniProtKB-KW"/>
</dbReference>
<accession>A0AAV4R397</accession>
<dbReference type="InterPro" id="IPR043502">
    <property type="entry name" value="DNA/RNA_pol_sf"/>
</dbReference>
<feature type="domain" description="Reverse transcriptase RNase H-like" evidence="7">
    <location>
        <begin position="46"/>
        <end position="90"/>
    </location>
</feature>
<proteinExistence type="predicted"/>
<evidence type="ECO:0000256" key="3">
    <source>
        <dbReference type="ARBA" id="ARBA00022722"/>
    </source>
</evidence>
<keyword evidence="3" id="KW-0540">Nuclease</keyword>
<dbReference type="Gene3D" id="3.30.70.270">
    <property type="match status" value="1"/>
</dbReference>
<protein>
    <submittedName>
        <fullName evidence="8">Retrovirus-related Pol polyprotein from transposon opus</fullName>
    </submittedName>
</protein>
<dbReference type="InterPro" id="IPR041373">
    <property type="entry name" value="RT_RNaseH"/>
</dbReference>
<evidence type="ECO:0000313" key="9">
    <source>
        <dbReference type="Proteomes" id="UP001054945"/>
    </source>
</evidence>
<name>A0AAV4R397_CAEEX</name>
<keyword evidence="9" id="KW-1185">Reference proteome</keyword>
<evidence type="ECO:0000313" key="8">
    <source>
        <dbReference type="EMBL" id="GIY15096.1"/>
    </source>
</evidence>
<comment type="caution">
    <text evidence="8">The sequence shown here is derived from an EMBL/GenBank/DDBJ whole genome shotgun (WGS) entry which is preliminary data.</text>
</comment>
<dbReference type="SUPFAM" id="SSF56672">
    <property type="entry name" value="DNA/RNA polymerases"/>
    <property type="match status" value="1"/>
</dbReference>
<dbReference type="SUPFAM" id="SSF53098">
    <property type="entry name" value="Ribonuclease H-like"/>
    <property type="match status" value="1"/>
</dbReference>
<dbReference type="AlphaFoldDB" id="A0AAV4R397"/>
<dbReference type="InterPro" id="IPR050951">
    <property type="entry name" value="Retrovirus_Pol_polyprotein"/>
</dbReference>
<dbReference type="GO" id="GO:0003676">
    <property type="term" value="F:nucleic acid binding"/>
    <property type="evidence" value="ECO:0007669"/>
    <property type="project" value="InterPro"/>
</dbReference>
<evidence type="ECO:0000256" key="4">
    <source>
        <dbReference type="ARBA" id="ARBA00022759"/>
    </source>
</evidence>
<evidence type="ECO:0000256" key="2">
    <source>
        <dbReference type="ARBA" id="ARBA00022695"/>
    </source>
</evidence>
<dbReference type="InterPro" id="IPR012337">
    <property type="entry name" value="RNaseH-like_sf"/>
</dbReference>
<keyword evidence="4" id="KW-0255">Endonuclease</keyword>
<dbReference type="PANTHER" id="PTHR37984:SF15">
    <property type="entry name" value="INTEGRASE CATALYTIC DOMAIN-CONTAINING PROTEIN"/>
    <property type="match status" value="1"/>
</dbReference>
<dbReference type="GO" id="GO:0016787">
    <property type="term" value="F:hydrolase activity"/>
    <property type="evidence" value="ECO:0007669"/>
    <property type="project" value="UniProtKB-KW"/>
</dbReference>
<organism evidence="8 9">
    <name type="scientific">Caerostris extrusa</name>
    <name type="common">Bark spider</name>
    <name type="synonym">Caerostris bankana</name>
    <dbReference type="NCBI Taxonomy" id="172846"/>
    <lineage>
        <taxon>Eukaryota</taxon>
        <taxon>Metazoa</taxon>
        <taxon>Ecdysozoa</taxon>
        <taxon>Arthropoda</taxon>
        <taxon>Chelicerata</taxon>
        <taxon>Arachnida</taxon>
        <taxon>Araneae</taxon>
        <taxon>Araneomorphae</taxon>
        <taxon>Entelegynae</taxon>
        <taxon>Araneoidea</taxon>
        <taxon>Araneidae</taxon>
        <taxon>Caerostris</taxon>
    </lineage>
</organism>
<dbReference type="PANTHER" id="PTHR37984">
    <property type="entry name" value="PROTEIN CBG26694"/>
    <property type="match status" value="1"/>
</dbReference>
<keyword evidence="2" id="KW-0548">Nucleotidyltransferase</keyword>
<gene>
    <name evidence="8" type="primary">pol_2648</name>
    <name evidence="8" type="ORF">CEXT_717861</name>
</gene>